<dbReference type="OrthoDB" id="2599887at2"/>
<organism evidence="1 2">
    <name type="scientific">Melghiribacillus thermohalophilus</name>
    <dbReference type="NCBI Taxonomy" id="1324956"/>
    <lineage>
        <taxon>Bacteria</taxon>
        <taxon>Bacillati</taxon>
        <taxon>Bacillota</taxon>
        <taxon>Bacilli</taxon>
        <taxon>Bacillales</taxon>
        <taxon>Bacillaceae</taxon>
        <taxon>Melghiribacillus</taxon>
    </lineage>
</organism>
<proteinExistence type="predicted"/>
<gene>
    <name evidence="1" type="ORF">EDD68_13310</name>
</gene>
<dbReference type="Pfam" id="PF10970">
    <property type="entry name" value="GerPE"/>
    <property type="match status" value="1"/>
</dbReference>
<accession>A0A4R3MQ95</accession>
<keyword evidence="2" id="KW-1185">Reference proteome</keyword>
<evidence type="ECO:0000313" key="1">
    <source>
        <dbReference type="EMBL" id="TCT16693.1"/>
    </source>
</evidence>
<dbReference type="AlphaFoldDB" id="A0A4R3MQ95"/>
<dbReference type="RefSeq" id="WP_132373152.1">
    <property type="nucleotide sequence ID" value="NZ_SMAN01000033.1"/>
</dbReference>
<sequence length="130" mass="14764">MIRNSVVRKMKVNENSFSSIINIGDTVYAEPYIRAIAIQKEGAFFLPDSFPFENYPIFSRPFPEMTGKRDLSQSHFNHHPDILVDGIRIIGASGSSIIHIGKLENIDARARVKHIRILERDISNTDHQSS</sequence>
<protein>
    <submittedName>
        <fullName evidence="1">Uncharacterized protein DUF2772</fullName>
    </submittedName>
</protein>
<evidence type="ECO:0000313" key="2">
    <source>
        <dbReference type="Proteomes" id="UP000294650"/>
    </source>
</evidence>
<dbReference type="Proteomes" id="UP000294650">
    <property type="component" value="Unassembled WGS sequence"/>
</dbReference>
<name>A0A4R3MQ95_9BACI</name>
<reference evidence="1 2" key="1">
    <citation type="submission" date="2019-03" db="EMBL/GenBank/DDBJ databases">
        <title>Genomic Encyclopedia of Type Strains, Phase IV (KMG-IV): sequencing the most valuable type-strain genomes for metagenomic binning, comparative biology and taxonomic classification.</title>
        <authorList>
            <person name="Goeker M."/>
        </authorList>
    </citation>
    <scope>NUCLEOTIDE SEQUENCE [LARGE SCALE GENOMIC DNA]</scope>
    <source>
        <strain evidence="1 2">DSM 25894</strain>
    </source>
</reference>
<comment type="caution">
    <text evidence="1">The sequence shown here is derived from an EMBL/GenBank/DDBJ whole genome shotgun (WGS) entry which is preliminary data.</text>
</comment>
<dbReference type="EMBL" id="SMAN01000033">
    <property type="protein sequence ID" value="TCT16693.1"/>
    <property type="molecule type" value="Genomic_DNA"/>
</dbReference>
<dbReference type="InterPro" id="IPR024496">
    <property type="entry name" value="Spore_germ_GerPE"/>
</dbReference>